<reference evidence="7" key="1">
    <citation type="journal article" date="2019" name="Int. J. Syst. Evol. Microbiol.">
        <title>The Global Catalogue of Microorganisms (GCM) 10K type strain sequencing project: providing services to taxonomists for standard genome sequencing and annotation.</title>
        <authorList>
            <consortium name="The Broad Institute Genomics Platform"/>
            <consortium name="The Broad Institute Genome Sequencing Center for Infectious Disease"/>
            <person name="Wu L."/>
            <person name="Ma J."/>
        </authorList>
    </citation>
    <scope>NUCLEOTIDE SEQUENCE [LARGE SCALE GENOMIC DNA]</scope>
    <source>
        <strain evidence="7">JCM 17326</strain>
    </source>
</reference>
<evidence type="ECO:0000256" key="4">
    <source>
        <dbReference type="SAM" id="Phobius"/>
    </source>
</evidence>
<dbReference type="PANTHER" id="PTHR12631:SF10">
    <property type="entry name" value="BETA-XYLOSIDASE-LIKE PROTEIN-RELATED"/>
    <property type="match status" value="1"/>
</dbReference>
<evidence type="ECO:0000256" key="3">
    <source>
        <dbReference type="SAM" id="MobiDB-lite"/>
    </source>
</evidence>
<feature type="region of interest" description="Disordered" evidence="3">
    <location>
        <begin position="32"/>
        <end position="61"/>
    </location>
</feature>
<protein>
    <recommendedName>
        <fullName evidence="5">Glycoside hydrolase family 42 N-terminal domain-containing protein</fullName>
    </recommendedName>
</protein>
<gene>
    <name evidence="6" type="ORF">GCM10022419_108250</name>
</gene>
<dbReference type="PANTHER" id="PTHR12631">
    <property type="entry name" value="ALPHA-L-IDURONIDASE"/>
    <property type="match status" value="1"/>
</dbReference>
<organism evidence="6 7">
    <name type="scientific">Nonomuraea rosea</name>
    <dbReference type="NCBI Taxonomy" id="638574"/>
    <lineage>
        <taxon>Bacteria</taxon>
        <taxon>Bacillati</taxon>
        <taxon>Actinomycetota</taxon>
        <taxon>Actinomycetes</taxon>
        <taxon>Streptosporangiales</taxon>
        <taxon>Streptosporangiaceae</taxon>
        <taxon>Nonomuraea</taxon>
    </lineage>
</organism>
<dbReference type="Proteomes" id="UP001500630">
    <property type="component" value="Unassembled WGS sequence"/>
</dbReference>
<keyword evidence="4" id="KW-0812">Transmembrane</keyword>
<comment type="caution">
    <text evidence="6">The sequence shown here is derived from an EMBL/GenBank/DDBJ whole genome shotgun (WGS) entry which is preliminary data.</text>
</comment>
<sequence>MERIARLCGARPAEISRLCRLWDAAIVAGAGGEQPAAAPTDGGPAESPAQGSVEGAVEQVPAGPWRPARVRRSLAVLVTACLTMLLLIMVVPGEGRRAPAPVREAGPEISAGTWTLPAKPVPAALFGITINSSTGSMPAFRVGAARLWDSGTRWAGIQPSRGEFDWSVLDRLIDGARRARLPVLFVLGGTPRWASPAGPAGPYPDGSRTSPPDDLRDWDAYVTALARRYRGRIEAYELWALANDLRYYSGSMATMAEMTRRAARVIRSADPAALLVCPGMGRLWEEEGRELLWRFAALGGYDACDVAGIKLHQRTAADPPESMLELAATTDKTFHQAGIQPRLWSTGTTYDITLQAPLDESRARDYAVRFYLTGLYARYLNVERMYFYNWGGTTIPLQLQLVGRPPTPAALAVEQLQRWLAHARGYSCGQGMAIDLPANVWQCLFTVVEPDRRYEAAILWTHAGTATVTVNARTLHRLDGTESTVGPRDGLRVGEEPVFVELAG</sequence>
<dbReference type="InterPro" id="IPR013529">
    <property type="entry name" value="Glyco_hydro_42_N"/>
</dbReference>
<dbReference type="Gene3D" id="3.20.20.80">
    <property type="entry name" value="Glycosidases"/>
    <property type="match status" value="1"/>
</dbReference>
<keyword evidence="1" id="KW-0378">Hydrolase</keyword>
<dbReference type="Pfam" id="PF02449">
    <property type="entry name" value="Glyco_hydro_42"/>
    <property type="match status" value="1"/>
</dbReference>
<evidence type="ECO:0000256" key="2">
    <source>
        <dbReference type="ARBA" id="ARBA00023295"/>
    </source>
</evidence>
<accession>A0ABP6ZE62</accession>
<name>A0ABP6ZE62_9ACTN</name>
<dbReference type="InterPro" id="IPR051923">
    <property type="entry name" value="Glycosyl_Hydrolase_39"/>
</dbReference>
<keyword evidence="2" id="KW-0326">Glycosidase</keyword>
<keyword evidence="4" id="KW-0472">Membrane</keyword>
<feature type="transmembrane region" description="Helical" evidence="4">
    <location>
        <begin position="74"/>
        <end position="93"/>
    </location>
</feature>
<evidence type="ECO:0000259" key="5">
    <source>
        <dbReference type="Pfam" id="PF02449"/>
    </source>
</evidence>
<dbReference type="EMBL" id="BAABDQ010000041">
    <property type="protein sequence ID" value="GAA3605800.1"/>
    <property type="molecule type" value="Genomic_DNA"/>
</dbReference>
<evidence type="ECO:0000256" key="1">
    <source>
        <dbReference type="ARBA" id="ARBA00022801"/>
    </source>
</evidence>
<proteinExistence type="predicted"/>
<feature type="domain" description="Glycoside hydrolase family 42 N-terminal" evidence="5">
    <location>
        <begin position="154"/>
        <end position="211"/>
    </location>
</feature>
<dbReference type="InterPro" id="IPR017853">
    <property type="entry name" value="GH"/>
</dbReference>
<keyword evidence="4" id="KW-1133">Transmembrane helix</keyword>
<keyword evidence="7" id="KW-1185">Reference proteome</keyword>
<evidence type="ECO:0000313" key="6">
    <source>
        <dbReference type="EMBL" id="GAA3605800.1"/>
    </source>
</evidence>
<evidence type="ECO:0000313" key="7">
    <source>
        <dbReference type="Proteomes" id="UP001500630"/>
    </source>
</evidence>
<dbReference type="SUPFAM" id="SSF51445">
    <property type="entry name" value="(Trans)glycosidases"/>
    <property type="match status" value="1"/>
</dbReference>